<dbReference type="Gene3D" id="3.40.50.1820">
    <property type="entry name" value="alpha/beta hydrolase"/>
    <property type="match status" value="1"/>
</dbReference>
<organism evidence="2 3">
    <name type="scientific">Moraxella lacunata</name>
    <dbReference type="NCBI Taxonomy" id="477"/>
    <lineage>
        <taxon>Bacteria</taxon>
        <taxon>Pseudomonadati</taxon>
        <taxon>Pseudomonadota</taxon>
        <taxon>Gammaproteobacteria</taxon>
        <taxon>Moraxellales</taxon>
        <taxon>Moraxellaceae</taxon>
        <taxon>Moraxella</taxon>
    </lineage>
</organism>
<dbReference type="AlphaFoldDB" id="A0A378QFM4"/>
<dbReference type="GO" id="GO:0016787">
    <property type="term" value="F:hydrolase activity"/>
    <property type="evidence" value="ECO:0007669"/>
    <property type="project" value="UniProtKB-KW"/>
</dbReference>
<feature type="domain" description="AB hydrolase-1" evidence="1">
    <location>
        <begin position="73"/>
        <end position="160"/>
    </location>
</feature>
<evidence type="ECO:0000259" key="1">
    <source>
        <dbReference type="Pfam" id="PF00561"/>
    </source>
</evidence>
<dbReference type="EMBL" id="UGQC01000001">
    <property type="protein sequence ID" value="STY99558.1"/>
    <property type="molecule type" value="Genomic_DNA"/>
</dbReference>
<gene>
    <name evidence="2" type="ORF">NCTC7911_00934</name>
</gene>
<proteinExistence type="predicted"/>
<dbReference type="PANTHER" id="PTHR42103:SF2">
    <property type="entry name" value="AB HYDROLASE-1 DOMAIN-CONTAINING PROTEIN"/>
    <property type="match status" value="1"/>
</dbReference>
<sequence>MTHFYTFKNMKNLKPTTLIPAPHMGDSAVLEVDAHWAGSDVLALILHPNPKAGGTMNNKVVTTLYRFCKEANMDTVRFNYRGVGQSSGEIEYGNGEYLDSLCVLDWALKQTSAKTLWLAGFSFGGFIACRVADKVLADYDVNLQKLTLIAPSIEKNNPTGLTLPTDTLMIYGDQDEFVRPSSMADFADEFGIRRKVMTGASHFFHGRLGELKELIEK</sequence>
<dbReference type="PANTHER" id="PTHR42103">
    <property type="entry name" value="ALPHA/BETA-HYDROLASES SUPERFAMILY PROTEIN"/>
    <property type="match status" value="1"/>
</dbReference>
<dbReference type="SUPFAM" id="SSF53474">
    <property type="entry name" value="alpha/beta-Hydrolases"/>
    <property type="match status" value="1"/>
</dbReference>
<name>A0A378QFM4_MORLA</name>
<dbReference type="InterPro" id="IPR029058">
    <property type="entry name" value="AB_hydrolase_fold"/>
</dbReference>
<protein>
    <submittedName>
        <fullName evidence="2">Alpha/beta hydrolase family</fullName>
    </submittedName>
</protein>
<accession>A0A378QFM4</accession>
<evidence type="ECO:0000313" key="3">
    <source>
        <dbReference type="Proteomes" id="UP000254107"/>
    </source>
</evidence>
<dbReference type="Pfam" id="PF00561">
    <property type="entry name" value="Abhydrolase_1"/>
    <property type="match status" value="1"/>
</dbReference>
<dbReference type="InterPro" id="IPR000073">
    <property type="entry name" value="AB_hydrolase_1"/>
</dbReference>
<evidence type="ECO:0000313" key="2">
    <source>
        <dbReference type="EMBL" id="STY99558.1"/>
    </source>
</evidence>
<keyword evidence="3" id="KW-1185">Reference proteome</keyword>
<reference evidence="2 3" key="1">
    <citation type="submission" date="2018-06" db="EMBL/GenBank/DDBJ databases">
        <authorList>
            <consortium name="Pathogen Informatics"/>
            <person name="Doyle S."/>
        </authorList>
    </citation>
    <scope>NUCLEOTIDE SEQUENCE [LARGE SCALE GENOMIC DNA]</scope>
    <source>
        <strain evidence="2 3">NCTC7911</strain>
    </source>
</reference>
<dbReference type="Proteomes" id="UP000254107">
    <property type="component" value="Unassembled WGS sequence"/>
</dbReference>
<keyword evidence="2" id="KW-0378">Hydrolase</keyword>